<dbReference type="Gene3D" id="3.40.50.1220">
    <property type="entry name" value="TPP-binding domain"/>
    <property type="match status" value="1"/>
</dbReference>
<dbReference type="GO" id="GO:0009099">
    <property type="term" value="P:L-valine biosynthetic process"/>
    <property type="evidence" value="ECO:0007669"/>
    <property type="project" value="TreeGrafter"/>
</dbReference>
<gene>
    <name evidence="7" type="ORF">GCM10017044_14570</name>
</gene>
<comment type="similarity">
    <text evidence="1 3">Belongs to the TPP enzyme family.</text>
</comment>
<accession>A0A919AR45</accession>
<dbReference type="SUPFAM" id="SSF52518">
    <property type="entry name" value="Thiamin diphosphate-binding fold (THDP-binding)"/>
    <property type="match status" value="2"/>
</dbReference>
<dbReference type="GO" id="GO:0000287">
    <property type="term" value="F:magnesium ion binding"/>
    <property type="evidence" value="ECO:0007669"/>
    <property type="project" value="InterPro"/>
</dbReference>
<dbReference type="RefSeq" id="WP_191251322.1">
    <property type="nucleotide sequence ID" value="NZ_BNCI01000001.1"/>
</dbReference>
<feature type="domain" description="Thiamine pyrophosphate enzyme TPP-binding" evidence="5">
    <location>
        <begin position="389"/>
        <end position="536"/>
    </location>
</feature>
<protein>
    <submittedName>
        <fullName evidence="7">Acetolactate synthase</fullName>
    </submittedName>
</protein>
<dbReference type="GO" id="GO:0030976">
    <property type="term" value="F:thiamine pyrophosphate binding"/>
    <property type="evidence" value="ECO:0007669"/>
    <property type="project" value="InterPro"/>
</dbReference>
<dbReference type="GO" id="GO:0050660">
    <property type="term" value="F:flavin adenine dinucleotide binding"/>
    <property type="evidence" value="ECO:0007669"/>
    <property type="project" value="TreeGrafter"/>
</dbReference>
<name>A0A919AR45_9PROT</name>
<dbReference type="SUPFAM" id="SSF52467">
    <property type="entry name" value="DHS-like NAD/FAD-binding domain"/>
    <property type="match status" value="1"/>
</dbReference>
<dbReference type="InterPro" id="IPR029035">
    <property type="entry name" value="DHS-like_NAD/FAD-binding_dom"/>
</dbReference>
<comment type="caution">
    <text evidence="7">The sequence shown here is derived from an EMBL/GenBank/DDBJ whole genome shotgun (WGS) entry which is preliminary data.</text>
</comment>
<organism evidence="7 8">
    <name type="scientific">Kordiimonas sediminis</name>
    <dbReference type="NCBI Taxonomy" id="1735581"/>
    <lineage>
        <taxon>Bacteria</taxon>
        <taxon>Pseudomonadati</taxon>
        <taxon>Pseudomonadota</taxon>
        <taxon>Alphaproteobacteria</taxon>
        <taxon>Kordiimonadales</taxon>
        <taxon>Kordiimonadaceae</taxon>
        <taxon>Kordiimonas</taxon>
    </lineage>
</organism>
<evidence type="ECO:0000256" key="1">
    <source>
        <dbReference type="ARBA" id="ARBA00007812"/>
    </source>
</evidence>
<dbReference type="CDD" id="cd07035">
    <property type="entry name" value="TPP_PYR_POX_like"/>
    <property type="match status" value="1"/>
</dbReference>
<evidence type="ECO:0000256" key="2">
    <source>
        <dbReference type="ARBA" id="ARBA00023052"/>
    </source>
</evidence>
<dbReference type="GO" id="GO:0009097">
    <property type="term" value="P:isoleucine biosynthetic process"/>
    <property type="evidence" value="ECO:0007669"/>
    <property type="project" value="TreeGrafter"/>
</dbReference>
<evidence type="ECO:0000313" key="8">
    <source>
        <dbReference type="Proteomes" id="UP000630923"/>
    </source>
</evidence>
<dbReference type="GO" id="GO:0003984">
    <property type="term" value="F:acetolactate synthase activity"/>
    <property type="evidence" value="ECO:0007669"/>
    <property type="project" value="TreeGrafter"/>
</dbReference>
<dbReference type="AlphaFoldDB" id="A0A919AR45"/>
<reference evidence="7" key="2">
    <citation type="submission" date="2020-09" db="EMBL/GenBank/DDBJ databases">
        <authorList>
            <person name="Sun Q."/>
            <person name="Kim S."/>
        </authorList>
    </citation>
    <scope>NUCLEOTIDE SEQUENCE</scope>
    <source>
        <strain evidence="7">KCTC 42590</strain>
    </source>
</reference>
<proteinExistence type="inferred from homology"/>
<dbReference type="PANTHER" id="PTHR18968:SF13">
    <property type="entry name" value="ACETOLACTATE SYNTHASE CATALYTIC SUBUNIT, MITOCHONDRIAL"/>
    <property type="match status" value="1"/>
</dbReference>
<dbReference type="InterPro" id="IPR012000">
    <property type="entry name" value="Thiamin_PyroP_enz_cen_dom"/>
</dbReference>
<dbReference type="Proteomes" id="UP000630923">
    <property type="component" value="Unassembled WGS sequence"/>
</dbReference>
<dbReference type="Gene3D" id="3.40.50.970">
    <property type="match status" value="2"/>
</dbReference>
<dbReference type="Pfam" id="PF00205">
    <property type="entry name" value="TPP_enzyme_M"/>
    <property type="match status" value="1"/>
</dbReference>
<dbReference type="PANTHER" id="PTHR18968">
    <property type="entry name" value="THIAMINE PYROPHOSPHATE ENZYMES"/>
    <property type="match status" value="1"/>
</dbReference>
<dbReference type="Pfam" id="PF02775">
    <property type="entry name" value="TPP_enzyme_C"/>
    <property type="match status" value="1"/>
</dbReference>
<dbReference type="GO" id="GO:0005948">
    <property type="term" value="C:acetolactate synthase complex"/>
    <property type="evidence" value="ECO:0007669"/>
    <property type="project" value="TreeGrafter"/>
</dbReference>
<dbReference type="EMBL" id="BNCI01000001">
    <property type="protein sequence ID" value="GHF20744.1"/>
    <property type="molecule type" value="Genomic_DNA"/>
</dbReference>
<evidence type="ECO:0000256" key="3">
    <source>
        <dbReference type="RuleBase" id="RU362132"/>
    </source>
</evidence>
<evidence type="ECO:0000259" key="5">
    <source>
        <dbReference type="Pfam" id="PF02775"/>
    </source>
</evidence>
<evidence type="ECO:0000259" key="6">
    <source>
        <dbReference type="Pfam" id="PF02776"/>
    </source>
</evidence>
<dbReference type="Pfam" id="PF02776">
    <property type="entry name" value="TPP_enzyme_N"/>
    <property type="match status" value="1"/>
</dbReference>
<feature type="domain" description="Thiamine pyrophosphate enzyme N-terminal TPP-binding" evidence="6">
    <location>
        <begin position="7"/>
        <end position="120"/>
    </location>
</feature>
<evidence type="ECO:0000313" key="7">
    <source>
        <dbReference type="EMBL" id="GHF20744.1"/>
    </source>
</evidence>
<keyword evidence="8" id="KW-1185">Reference proteome</keyword>
<dbReference type="CDD" id="cd00568">
    <property type="entry name" value="TPP_enzymes"/>
    <property type="match status" value="1"/>
</dbReference>
<dbReference type="InterPro" id="IPR012001">
    <property type="entry name" value="Thiamin_PyroP_enz_TPP-bd_dom"/>
</dbReference>
<keyword evidence="2 3" id="KW-0786">Thiamine pyrophosphate</keyword>
<feature type="domain" description="Thiamine pyrophosphate enzyme central" evidence="4">
    <location>
        <begin position="192"/>
        <end position="325"/>
    </location>
</feature>
<evidence type="ECO:0000259" key="4">
    <source>
        <dbReference type="Pfam" id="PF00205"/>
    </source>
</evidence>
<dbReference type="InterPro" id="IPR029061">
    <property type="entry name" value="THDP-binding"/>
</dbReference>
<dbReference type="InterPro" id="IPR045229">
    <property type="entry name" value="TPP_enz"/>
</dbReference>
<dbReference type="FunFam" id="3.40.50.970:FF:000007">
    <property type="entry name" value="Acetolactate synthase"/>
    <property type="match status" value="1"/>
</dbReference>
<sequence length="577" mass="61435">MKKSGAWLVRHALEQLGVRYTFGIPGVHTTEMYDELNKSNQIKPVLVSHEAGGAFMADAISRTSDSIGVLVVVPAAGLTHAMSGIGEAYLDGIPMLVLSGSTRTDTEAKFQLHEMDQQALMAPLTKATFKVETHEDIVPTLYKAYDIATTGEPGPVYVEVPVNLQLYKGDAGTVLDYTPPERLGKKPDPADIEAAAQLLAAANKPGIFLGWGNKRAMDAAIRIAEKLNAPVSTSLQGLGVFKADHPLHTGMSFGKASVPASEAAFTGIDAMLAVGVRFGEIASGSFDLQVPENLVHLDINPDTIGANYPAKVGIEADAAEALPMLADALDRIMDAPRAASPAALIAEKKAAYKAEWAAHDSGDKVNPGLFFASLDAHLSETAIVATDDGNHTFLTAELMPIRAGRDFISPTDFNCMGYCLPAVNAAKLANRDREVIGIIGDGAFTMTAMEALTARAEGLGVVYFIFADGELSQIAQGQEIPYNRKTCTVLPPLKHEAFADAVGAAFVGINTNNDLDTGIKQALDIASTDRPVIVAVNIDYSKRTRFTEGVVKSNLNRFDLGTKLRFVGRALKRKITG</sequence>
<dbReference type="InterPro" id="IPR011766">
    <property type="entry name" value="TPP_enzyme_TPP-bd"/>
</dbReference>
<reference evidence="7" key="1">
    <citation type="journal article" date="2014" name="Int. J. Syst. Evol. Microbiol.">
        <title>Complete genome sequence of Corynebacterium casei LMG S-19264T (=DSM 44701T), isolated from a smear-ripened cheese.</title>
        <authorList>
            <consortium name="US DOE Joint Genome Institute (JGI-PGF)"/>
            <person name="Walter F."/>
            <person name="Albersmeier A."/>
            <person name="Kalinowski J."/>
            <person name="Ruckert C."/>
        </authorList>
    </citation>
    <scope>NUCLEOTIDE SEQUENCE</scope>
    <source>
        <strain evidence="7">KCTC 42590</strain>
    </source>
</reference>